<protein>
    <recommendedName>
        <fullName evidence="3">SRPBCC family protein</fullName>
    </recommendedName>
</protein>
<evidence type="ECO:0008006" key="3">
    <source>
        <dbReference type="Google" id="ProtNLM"/>
    </source>
</evidence>
<proteinExistence type="predicted"/>
<name>A0ABT4T6Y9_9ACTN</name>
<reference evidence="1 2" key="1">
    <citation type="submission" date="2022-11" db="EMBL/GenBank/DDBJ databases">
        <title>Nonomuraea corallina sp. nov., a new species of the genus Nonomuraea isolated from sea side sediment in Thai sea.</title>
        <authorList>
            <person name="Ngamcharungchit C."/>
            <person name="Matsumoto A."/>
            <person name="Suriyachadkun C."/>
            <person name="Panbangred W."/>
            <person name="Inahashi Y."/>
            <person name="Intra B."/>
        </authorList>
    </citation>
    <scope>NUCLEOTIDE SEQUENCE [LARGE SCALE GENOMIC DNA]</scope>
    <source>
        <strain evidence="1 2">DSM 43553</strain>
    </source>
</reference>
<gene>
    <name evidence="1" type="ORF">OUY24_31860</name>
</gene>
<dbReference type="Proteomes" id="UP001212498">
    <property type="component" value="Unassembled WGS sequence"/>
</dbReference>
<dbReference type="EMBL" id="JAPNUD010000129">
    <property type="protein sequence ID" value="MDA0645247.1"/>
    <property type="molecule type" value="Genomic_DNA"/>
</dbReference>
<accession>A0ABT4T6Y9</accession>
<keyword evidence="2" id="KW-1185">Reference proteome</keyword>
<dbReference type="RefSeq" id="WP_271278955.1">
    <property type="nucleotide sequence ID" value="NZ_BAABFD010000013.1"/>
</dbReference>
<sequence length="267" mass="29973">MARLQAAAVVEAIPRDWFEEYVRALLDRAEDLRTDEEGRIQGDEELADVALVEGDHLTAGARYQRHTDPPEGEDGNGTTSELLITSWERTREVSAAVTTWHPDDQKTTWTVKLSDPGAPRSLVAGGEHHAAKRLHRLSWAARLDIRQWWRQVEGGGGQAPVTVLLRHHYGQARLLVRAAAEGGGKWRLGLTLVVRGRGWVRPLAAVGLLFVRSKLEAELREAVAEIAENWNADIPELLKHDPRDAGVWVPELRRDREELDRWLAENG</sequence>
<evidence type="ECO:0000313" key="1">
    <source>
        <dbReference type="EMBL" id="MDA0645247.1"/>
    </source>
</evidence>
<evidence type="ECO:0000313" key="2">
    <source>
        <dbReference type="Proteomes" id="UP001212498"/>
    </source>
</evidence>
<comment type="caution">
    <text evidence="1">The sequence shown here is derived from an EMBL/GenBank/DDBJ whole genome shotgun (WGS) entry which is preliminary data.</text>
</comment>
<organism evidence="1 2">
    <name type="scientific">Nonomuraea ferruginea</name>
    <dbReference type="NCBI Taxonomy" id="46174"/>
    <lineage>
        <taxon>Bacteria</taxon>
        <taxon>Bacillati</taxon>
        <taxon>Actinomycetota</taxon>
        <taxon>Actinomycetes</taxon>
        <taxon>Streptosporangiales</taxon>
        <taxon>Streptosporangiaceae</taxon>
        <taxon>Nonomuraea</taxon>
    </lineage>
</organism>